<name>A0AAE3DA71_9FIRM</name>
<dbReference type="Proteomes" id="UP001198220">
    <property type="component" value="Unassembled WGS sequence"/>
</dbReference>
<dbReference type="RefSeq" id="WP_308458345.1">
    <property type="nucleotide sequence ID" value="NZ_JAJEPS010000001.1"/>
</dbReference>
<accession>A0AAE3DA71</accession>
<sequence>MALVGNLGSFIIFEVSSNKVLTFSGMSRKVTGRWAEHQVIGGKAEAEFLGADLQEVSMSIFLSTMHGVRPRKTLERIHKAVEKGEYFTFVIGGQKVGKKKWRITSTSETWDNIIRDGDLVSAKVSVTLREYV</sequence>
<organism evidence="1 2">
    <name type="scientific">Hominiventricola filiformis</name>
    <dbReference type="NCBI Taxonomy" id="2885352"/>
    <lineage>
        <taxon>Bacteria</taxon>
        <taxon>Bacillati</taxon>
        <taxon>Bacillota</taxon>
        <taxon>Clostridia</taxon>
        <taxon>Lachnospirales</taxon>
        <taxon>Lachnospiraceae</taxon>
        <taxon>Hominiventricola</taxon>
    </lineage>
</organism>
<protein>
    <submittedName>
        <fullName evidence="1">Phage tail protein</fullName>
    </submittedName>
</protein>
<proteinExistence type="predicted"/>
<evidence type="ECO:0000313" key="1">
    <source>
        <dbReference type="EMBL" id="MCC2124790.1"/>
    </source>
</evidence>
<evidence type="ECO:0000313" key="2">
    <source>
        <dbReference type="Proteomes" id="UP001198220"/>
    </source>
</evidence>
<dbReference type="Pfam" id="PF06995">
    <property type="entry name" value="Phage_P2_GpU"/>
    <property type="match status" value="1"/>
</dbReference>
<comment type="caution">
    <text evidence="1">The sequence shown here is derived from an EMBL/GenBank/DDBJ whole genome shotgun (WGS) entry which is preliminary data.</text>
</comment>
<gene>
    <name evidence="1" type="ORF">LKD36_01200</name>
</gene>
<dbReference type="InterPro" id="IPR009734">
    <property type="entry name" value="Myoviridae_GpU"/>
</dbReference>
<dbReference type="AlphaFoldDB" id="A0AAE3DA71"/>
<keyword evidence="2" id="KW-1185">Reference proteome</keyword>
<dbReference type="EMBL" id="JAJEPS010000001">
    <property type="protein sequence ID" value="MCC2124790.1"/>
    <property type="molecule type" value="Genomic_DNA"/>
</dbReference>
<reference evidence="1 2" key="1">
    <citation type="submission" date="2021-10" db="EMBL/GenBank/DDBJ databases">
        <title>Anaerobic single-cell dispensing facilitates the cultivation of human gut bacteria.</title>
        <authorList>
            <person name="Afrizal A."/>
        </authorList>
    </citation>
    <scope>NUCLEOTIDE SEQUENCE [LARGE SCALE GENOMIC DNA]</scope>
    <source>
        <strain evidence="1 2">CLA-AA-H276</strain>
    </source>
</reference>